<dbReference type="CDD" id="cd11614">
    <property type="entry name" value="SAF_CpaB_FlgA_like"/>
    <property type="match status" value="1"/>
</dbReference>
<evidence type="ECO:0000256" key="3">
    <source>
        <dbReference type="ARBA" id="ARBA00022764"/>
    </source>
</evidence>
<reference evidence="6 7" key="1">
    <citation type="journal article" date="2014" name="Antonie Van Leeuwenhoek">
        <title>Hyphomonas beringensis sp. nov. and Hyphomonas chukchiensis sp. nov., isolated from surface seawater of the Bering Sea and Chukchi Sea.</title>
        <authorList>
            <person name="Li C."/>
            <person name="Lai Q."/>
            <person name="Li G."/>
            <person name="Dong C."/>
            <person name="Wang J."/>
            <person name="Liao Y."/>
            <person name="Shao Z."/>
        </authorList>
    </citation>
    <scope>NUCLEOTIDE SEQUENCE [LARGE SCALE GENOMIC DNA]</scope>
    <source>
        <strain evidence="6 7">PS728</strain>
    </source>
</reference>
<evidence type="ECO:0000313" key="6">
    <source>
        <dbReference type="EMBL" id="KCZ97653.1"/>
    </source>
</evidence>
<keyword evidence="3 4" id="KW-0574">Periplasm</keyword>
<dbReference type="AlphaFoldDB" id="A0A062V6G4"/>
<feature type="chain" id="PRO_5005102998" description="Flagella basal body P-ring formation protein FlgA" evidence="4">
    <location>
        <begin position="24"/>
        <end position="135"/>
    </location>
</feature>
<feature type="signal peptide" evidence="4">
    <location>
        <begin position="1"/>
        <end position="23"/>
    </location>
</feature>
<name>A0A062V6G4_9PROT</name>
<keyword evidence="7" id="KW-1185">Reference proteome</keyword>
<keyword evidence="2 4" id="KW-0732">Signal</keyword>
<keyword evidence="6" id="KW-0966">Cell projection</keyword>
<evidence type="ECO:0000256" key="1">
    <source>
        <dbReference type="ARBA" id="ARBA00004418"/>
    </source>
</evidence>
<dbReference type="OrthoDB" id="7619725at2"/>
<dbReference type="InterPro" id="IPR017585">
    <property type="entry name" value="SAF_FlgA"/>
</dbReference>
<organism evidence="6 7">
    <name type="scientific">Hyphomonas polymorpha PS728</name>
    <dbReference type="NCBI Taxonomy" id="1280954"/>
    <lineage>
        <taxon>Bacteria</taxon>
        <taxon>Pseudomonadati</taxon>
        <taxon>Pseudomonadota</taxon>
        <taxon>Alphaproteobacteria</taxon>
        <taxon>Hyphomonadales</taxon>
        <taxon>Hyphomonadaceae</taxon>
        <taxon>Hyphomonas</taxon>
    </lineage>
</organism>
<dbReference type="STRING" id="1280954.HPO_14207"/>
<accession>A0A062V6G4</accession>
<proteinExistence type="inferred from homology"/>
<dbReference type="GO" id="GO:0042597">
    <property type="term" value="C:periplasmic space"/>
    <property type="evidence" value="ECO:0007669"/>
    <property type="project" value="UniProtKB-SubCell"/>
</dbReference>
<comment type="caution">
    <text evidence="6">The sequence shown here is derived from an EMBL/GenBank/DDBJ whole genome shotgun (WGS) entry which is preliminary data.</text>
</comment>
<dbReference type="SMART" id="SM00858">
    <property type="entry name" value="SAF"/>
    <property type="match status" value="1"/>
</dbReference>
<dbReference type="Gene3D" id="2.30.30.760">
    <property type="match status" value="1"/>
</dbReference>
<sequence length="135" mass="14122">MSSLLAIGFSAFLSLSNASSLVASEVIRAGDLVTPGNATADTGVAVSLDEPVVGREARRTIYAGQPVTMDNTRPARLVARNQIVTVKYIAGGLEISTTGRAMGEAALNEPVTVLNLQSRQLVQGIVQENGWVLAQ</sequence>
<dbReference type="InterPro" id="IPR013974">
    <property type="entry name" value="SAF"/>
</dbReference>
<comment type="subcellular location">
    <subcellularLocation>
        <location evidence="1 4">Periplasm</location>
    </subcellularLocation>
</comment>
<keyword evidence="6" id="KW-0969">Cilium</keyword>
<dbReference type="PATRIC" id="fig|1280954.3.peg.2878"/>
<dbReference type="EMBL" id="ARYM01000017">
    <property type="protein sequence ID" value="KCZ97653.1"/>
    <property type="molecule type" value="Genomic_DNA"/>
</dbReference>
<evidence type="ECO:0000256" key="4">
    <source>
        <dbReference type="RuleBase" id="RU362063"/>
    </source>
</evidence>
<dbReference type="NCBIfam" id="TIGR03170">
    <property type="entry name" value="flgA_cterm"/>
    <property type="match status" value="1"/>
</dbReference>
<dbReference type="Pfam" id="PF13144">
    <property type="entry name" value="ChapFlgA"/>
    <property type="match status" value="1"/>
</dbReference>
<keyword evidence="4" id="KW-1005">Bacterial flagellum biogenesis</keyword>
<dbReference type="InterPro" id="IPR039246">
    <property type="entry name" value="Flagellar_FlgA"/>
</dbReference>
<evidence type="ECO:0000313" key="7">
    <source>
        <dbReference type="Proteomes" id="UP000027100"/>
    </source>
</evidence>
<comment type="similarity">
    <text evidence="4">Belongs to the FlgA family.</text>
</comment>
<protein>
    <recommendedName>
        <fullName evidence="4">Flagella basal body P-ring formation protein FlgA</fullName>
    </recommendedName>
</protein>
<evidence type="ECO:0000256" key="2">
    <source>
        <dbReference type="ARBA" id="ARBA00022729"/>
    </source>
</evidence>
<comment type="function">
    <text evidence="4">Involved in the assembly process of the P-ring formation. It may associate with FlgF on the rod constituting a structure essential for the P-ring assembly or may act as a modulator protein for the P-ring assembly.</text>
</comment>
<dbReference type="Proteomes" id="UP000027100">
    <property type="component" value="Unassembled WGS sequence"/>
</dbReference>
<dbReference type="eggNOG" id="COG1261">
    <property type="taxonomic scope" value="Bacteria"/>
</dbReference>
<gene>
    <name evidence="6" type="ORF">HPO_14207</name>
</gene>
<dbReference type="PANTHER" id="PTHR36307:SF1">
    <property type="entry name" value="FLAGELLA BASAL BODY P-RING FORMATION PROTEIN FLGA"/>
    <property type="match status" value="1"/>
</dbReference>
<keyword evidence="6" id="KW-0282">Flagellum</keyword>
<dbReference type="GO" id="GO:0044780">
    <property type="term" value="P:bacterial-type flagellum assembly"/>
    <property type="evidence" value="ECO:0007669"/>
    <property type="project" value="InterPro"/>
</dbReference>
<dbReference type="PANTHER" id="PTHR36307">
    <property type="entry name" value="FLAGELLA BASAL BODY P-RING FORMATION PROTEIN FLGA"/>
    <property type="match status" value="1"/>
</dbReference>
<dbReference type="RefSeq" id="WP_035600136.1">
    <property type="nucleotide sequence ID" value="NZ_ARYM01000017.1"/>
</dbReference>
<evidence type="ECO:0000259" key="5">
    <source>
        <dbReference type="SMART" id="SM00858"/>
    </source>
</evidence>
<feature type="domain" description="SAF" evidence="5">
    <location>
        <begin position="18"/>
        <end position="73"/>
    </location>
</feature>